<dbReference type="EMBL" id="CP011219">
    <property type="protein sequence ID" value="AKO33078.1"/>
    <property type="molecule type" value="Genomic_DNA"/>
</dbReference>
<dbReference type="HAMAP" id="MF_01866">
    <property type="entry name" value="UPF0745"/>
    <property type="match status" value="1"/>
</dbReference>
<dbReference type="Pfam" id="PF05166">
    <property type="entry name" value="YcgL"/>
    <property type="match status" value="1"/>
</dbReference>
<dbReference type="Proteomes" id="UP000060132">
    <property type="component" value="Chromosome"/>
</dbReference>
<name>A0AAC8UDQ9_HAEDC</name>
<proteinExistence type="inferred from homology"/>
<evidence type="ECO:0000259" key="2">
    <source>
        <dbReference type="PROSITE" id="PS51648"/>
    </source>
</evidence>
<dbReference type="AlphaFoldDB" id="A0AAC8UDQ9"/>
<reference evidence="3 4" key="1">
    <citation type="journal article" date="2015" name="PLoS Negl. Trop. Dis.">
        <title>Haemophilus ducreyi Cutaneous Ulcer Strains Are Nearly Identical to Class I Genital Ulcer Strains.</title>
        <authorList>
            <person name="Gangaiah D."/>
            <person name="Webb K.M."/>
            <person name="Humphreys T.L."/>
            <person name="Fortney K.R."/>
            <person name="Toh E."/>
            <person name="Tai A."/>
            <person name="Katz S.S."/>
            <person name="Pillay A."/>
            <person name="Chen C.Y."/>
            <person name="Roberts S.A."/>
            <person name="Munson R.S.Jr."/>
            <person name="Spinola S.M."/>
        </authorList>
    </citation>
    <scope>NUCLEOTIDE SEQUENCE [LARGE SCALE GENOMIC DNA]</scope>
    <source>
        <strain evidence="4">CLU2</strain>
    </source>
</reference>
<feature type="domain" description="YcgL" evidence="2">
    <location>
        <begin position="4"/>
        <end position="88"/>
    </location>
</feature>
<evidence type="ECO:0000313" key="4">
    <source>
        <dbReference type="Proteomes" id="UP000060132"/>
    </source>
</evidence>
<gene>
    <name evidence="3" type="ORF">RZ57_05500</name>
</gene>
<dbReference type="PANTHER" id="PTHR38109:SF1">
    <property type="entry name" value="PROTEIN YCGL"/>
    <property type="match status" value="1"/>
</dbReference>
<dbReference type="Gene3D" id="3.10.510.20">
    <property type="entry name" value="YcgL domain"/>
    <property type="match status" value="1"/>
</dbReference>
<dbReference type="RefSeq" id="WP_041603693.1">
    <property type="nucleotide sequence ID" value="NZ_CP011218.1"/>
</dbReference>
<evidence type="ECO:0000256" key="1">
    <source>
        <dbReference type="HAMAP-Rule" id="MF_01866"/>
    </source>
</evidence>
<sequence length="95" mass="10917">MNSNFCAIYKSMSKEGMFLYIAQRDKFNAVPEQLLQMFGKPQFVMLFNLAGEKPLKQVNNQDVLLAIKTQGFFLQISPPAENLLKQFLIQKGEKK</sequence>
<dbReference type="PANTHER" id="PTHR38109">
    <property type="entry name" value="PROTEIN YCGL"/>
    <property type="match status" value="1"/>
</dbReference>
<organism evidence="3 4">
    <name type="scientific">Haemophilus ducreyi</name>
    <dbReference type="NCBI Taxonomy" id="730"/>
    <lineage>
        <taxon>Bacteria</taxon>
        <taxon>Pseudomonadati</taxon>
        <taxon>Pseudomonadota</taxon>
        <taxon>Gammaproteobacteria</taxon>
        <taxon>Pasteurellales</taxon>
        <taxon>Pasteurellaceae</taxon>
        <taxon>Haemophilus</taxon>
    </lineage>
</organism>
<dbReference type="PROSITE" id="PS51648">
    <property type="entry name" value="YCGL"/>
    <property type="match status" value="1"/>
</dbReference>
<accession>A0AAC8UDQ9</accession>
<dbReference type="InterPro" id="IPR038068">
    <property type="entry name" value="YcgL-like_sf"/>
</dbReference>
<dbReference type="SUPFAM" id="SSF160191">
    <property type="entry name" value="YcgL-like"/>
    <property type="match status" value="1"/>
</dbReference>
<dbReference type="InterPro" id="IPR027354">
    <property type="entry name" value="YcgL_dom"/>
</dbReference>
<evidence type="ECO:0000313" key="3">
    <source>
        <dbReference type="EMBL" id="AKO33078.1"/>
    </source>
</evidence>
<protein>
    <recommendedName>
        <fullName evidence="1">YcgL domain-containing protein RZ57_05500</fullName>
    </recommendedName>
</protein>